<dbReference type="eggNOG" id="COG4992">
    <property type="taxonomic scope" value="Bacteria"/>
</dbReference>
<dbReference type="InterPro" id="IPR049704">
    <property type="entry name" value="Aminotrans_3_PPA_site"/>
</dbReference>
<proteinExistence type="inferred from homology"/>
<accession>W4F0H3</accession>
<dbReference type="HAMAP" id="MF_01107">
    <property type="entry name" value="ArgD_aminotrans_3"/>
    <property type="match status" value="1"/>
</dbReference>
<dbReference type="PROSITE" id="PS00600">
    <property type="entry name" value="AA_TRANSFER_CLASS_3"/>
    <property type="match status" value="1"/>
</dbReference>
<dbReference type="FunFam" id="3.40.640.10:FF:000004">
    <property type="entry name" value="Acetylornithine aminotransferase"/>
    <property type="match status" value="1"/>
</dbReference>
<keyword evidence="7" id="KW-1185">Reference proteome</keyword>
<feature type="binding site" evidence="5">
    <location>
        <position position="122"/>
    </location>
    <ligand>
        <name>pyridoxal 5'-phosphate</name>
        <dbReference type="ChEBI" id="CHEBI:597326"/>
    </ligand>
</feature>
<comment type="miscellaneous">
    <text evidence="5">May also have succinyldiaminopimelate aminotransferase activity, thus carrying out the corresponding step in lysine biosynthesis.</text>
</comment>
<sequence length="377" mass="40366">MSALFGNYSRRPVHLVKGLGTKVYDEAGKEYLDFTSGIAVLSLGHANPILVEAIKVQSEKLWHISNLFESPEQEQLAATLLKDTHLAHGFFCNSGAEANEAAIKLARKHTGKHTIITFENSFHGRTFGAMSATGQAKVQQGFGPLVNKFIHVPFNDVKALEAVVNDEVAAIMLEVVQGEGGVNSVSEEFGEAITKICKEQGILLIIDEVQTGISRTGTRYAYEQTALKPDILTLAKGLGGGFPIGAMLGTSEMYDTFSPGTHGTTFGGNPLAVAVAQTVLNHVFEESFLGEVLKKSEYFTKQLEKTLPAEKFTVKGMGLLLGVDCGKAVAPFITKAEDAGLLLVGAGEEVIRLLPPLTVTHEEIDAAIAILADIIND</sequence>
<dbReference type="AlphaFoldDB" id="W4F0H3"/>
<protein>
    <recommendedName>
        <fullName evidence="5">Acetylornithine aminotransferase</fullName>
        <shortName evidence="5">ACOAT</shortName>
        <ecNumber evidence="5">2.6.1.11</ecNumber>
    </recommendedName>
</protein>
<dbReference type="NCBIfam" id="NF002325">
    <property type="entry name" value="PRK01278.1"/>
    <property type="match status" value="1"/>
</dbReference>
<dbReference type="RefSeq" id="WP_038181454.1">
    <property type="nucleotide sequence ID" value="NZ_ASQA01000013.1"/>
</dbReference>
<dbReference type="EC" id="2.6.1.11" evidence="5"/>
<dbReference type="Gene3D" id="3.90.1150.10">
    <property type="entry name" value="Aspartate Aminotransferase, domain 1"/>
    <property type="match status" value="1"/>
</dbReference>
<keyword evidence="1 5" id="KW-0032">Aminotransferase</keyword>
<dbReference type="GO" id="GO:0003992">
    <property type="term" value="F:N2-acetyl-L-ornithine:2-oxoglutarate 5-aminotransferase activity"/>
    <property type="evidence" value="ECO:0007669"/>
    <property type="project" value="UniProtKB-UniRule"/>
</dbReference>
<dbReference type="PANTHER" id="PTHR11986:SF79">
    <property type="entry name" value="ACETYLORNITHINE AMINOTRANSFERASE, MITOCHONDRIAL"/>
    <property type="match status" value="1"/>
</dbReference>
<reference evidence="6 7" key="1">
    <citation type="journal article" date="2014" name="BMC Genomics">
        <title>Genomic comparison of sporeforming bacilli isolated from milk.</title>
        <authorList>
            <person name="Moreno Switt A.I."/>
            <person name="Andrus A.D."/>
            <person name="Ranieri M.L."/>
            <person name="Orsi R.H."/>
            <person name="Ivy R."/>
            <person name="den Bakker H.C."/>
            <person name="Martin N.H."/>
            <person name="Wiedmann M."/>
            <person name="Boor K.J."/>
        </authorList>
    </citation>
    <scope>NUCLEOTIDE SEQUENCE [LARGE SCALE GENOMIC DNA]</scope>
    <source>
        <strain evidence="6 7">FSL R5-213</strain>
    </source>
</reference>
<dbReference type="Proteomes" id="UP000019062">
    <property type="component" value="Unassembled WGS sequence"/>
</dbReference>
<dbReference type="InterPro" id="IPR004636">
    <property type="entry name" value="AcOrn/SuccOrn_fam"/>
</dbReference>
<dbReference type="InterPro" id="IPR005814">
    <property type="entry name" value="Aminotrans_3"/>
</dbReference>
<dbReference type="GO" id="GO:0005737">
    <property type="term" value="C:cytoplasm"/>
    <property type="evidence" value="ECO:0007669"/>
    <property type="project" value="UniProtKB-SubCell"/>
</dbReference>
<dbReference type="GO" id="GO:0042802">
    <property type="term" value="F:identical protein binding"/>
    <property type="evidence" value="ECO:0007669"/>
    <property type="project" value="TreeGrafter"/>
</dbReference>
<feature type="binding site" evidence="5">
    <location>
        <begin position="207"/>
        <end position="210"/>
    </location>
    <ligand>
        <name>pyridoxal 5'-phosphate</name>
        <dbReference type="ChEBI" id="CHEBI:597326"/>
    </ligand>
</feature>
<dbReference type="CDD" id="cd00610">
    <property type="entry name" value="OAT_like"/>
    <property type="match status" value="1"/>
</dbReference>
<keyword evidence="4 5" id="KW-0663">Pyridoxal phosphate</keyword>
<dbReference type="InterPro" id="IPR015421">
    <property type="entry name" value="PyrdxlP-dep_Trfase_major"/>
</dbReference>
<comment type="subcellular location">
    <subcellularLocation>
        <location evidence="5">Cytoplasm</location>
    </subcellularLocation>
</comment>
<dbReference type="PIRSF" id="PIRSF000521">
    <property type="entry name" value="Transaminase_4ab_Lys_Orn"/>
    <property type="match status" value="1"/>
</dbReference>
<feature type="binding site" evidence="5">
    <location>
        <position position="264"/>
    </location>
    <ligand>
        <name>N(2)-acetyl-L-ornithine</name>
        <dbReference type="ChEBI" id="CHEBI:57805"/>
    </ligand>
</feature>
<feature type="binding site" evidence="5">
    <location>
        <begin position="95"/>
        <end position="96"/>
    </location>
    <ligand>
        <name>pyridoxal 5'-phosphate</name>
        <dbReference type="ChEBI" id="CHEBI:597326"/>
    </ligand>
</feature>
<comment type="caution">
    <text evidence="6">The sequence shown here is derived from an EMBL/GenBank/DDBJ whole genome shotgun (WGS) entry which is preliminary data.</text>
</comment>
<dbReference type="Gene3D" id="3.40.640.10">
    <property type="entry name" value="Type I PLP-dependent aspartate aminotransferase-like (Major domain)"/>
    <property type="match status" value="1"/>
</dbReference>
<evidence type="ECO:0000256" key="3">
    <source>
        <dbReference type="ARBA" id="ARBA00022679"/>
    </source>
</evidence>
<dbReference type="InterPro" id="IPR015422">
    <property type="entry name" value="PyrdxlP-dep_Trfase_small"/>
</dbReference>
<name>W4F0H3_9BACL</name>
<comment type="catalytic activity">
    <reaction evidence="5">
        <text>N(2)-acetyl-L-ornithine + 2-oxoglutarate = N-acetyl-L-glutamate 5-semialdehyde + L-glutamate</text>
        <dbReference type="Rhea" id="RHEA:18049"/>
        <dbReference type="ChEBI" id="CHEBI:16810"/>
        <dbReference type="ChEBI" id="CHEBI:29123"/>
        <dbReference type="ChEBI" id="CHEBI:29985"/>
        <dbReference type="ChEBI" id="CHEBI:57805"/>
        <dbReference type="EC" id="2.6.1.11"/>
    </reaction>
</comment>
<evidence type="ECO:0000313" key="6">
    <source>
        <dbReference type="EMBL" id="ETT86290.1"/>
    </source>
</evidence>
<dbReference type="EMBL" id="ASQA01000013">
    <property type="protein sequence ID" value="ETT86290.1"/>
    <property type="molecule type" value="Genomic_DNA"/>
</dbReference>
<dbReference type="InterPro" id="IPR015424">
    <property type="entry name" value="PyrdxlP-dep_Trfase"/>
</dbReference>
<feature type="binding site" evidence="5">
    <location>
        <position position="125"/>
    </location>
    <ligand>
        <name>N(2)-acetyl-L-ornithine</name>
        <dbReference type="ChEBI" id="CHEBI:57805"/>
    </ligand>
</feature>
<evidence type="ECO:0000256" key="2">
    <source>
        <dbReference type="ARBA" id="ARBA00022605"/>
    </source>
</evidence>
<comment type="pathway">
    <text evidence="5">Amino-acid biosynthesis; L-arginine biosynthesis; N(2)-acetyl-L-ornithine from L-glutamate: step 4/4.</text>
</comment>
<organism evidence="6 7">
    <name type="scientific">Viridibacillus arenosi FSL R5-213</name>
    <dbReference type="NCBI Taxonomy" id="1227360"/>
    <lineage>
        <taxon>Bacteria</taxon>
        <taxon>Bacillati</taxon>
        <taxon>Bacillota</taxon>
        <taxon>Bacilli</taxon>
        <taxon>Bacillales</taxon>
        <taxon>Caryophanaceae</taxon>
        <taxon>Viridibacillus</taxon>
    </lineage>
</organism>
<dbReference type="SUPFAM" id="SSF53383">
    <property type="entry name" value="PLP-dependent transferases"/>
    <property type="match status" value="1"/>
</dbReference>
<evidence type="ECO:0000313" key="7">
    <source>
        <dbReference type="Proteomes" id="UP000019062"/>
    </source>
</evidence>
<keyword evidence="5" id="KW-0963">Cytoplasm</keyword>
<dbReference type="PANTHER" id="PTHR11986">
    <property type="entry name" value="AMINOTRANSFERASE CLASS III"/>
    <property type="match status" value="1"/>
</dbReference>
<feature type="modified residue" description="N6-(pyridoxal phosphate)lysine" evidence="5">
    <location>
        <position position="236"/>
    </location>
</feature>
<gene>
    <name evidence="5" type="primary">argD</name>
    <name evidence="6" type="ORF">C176_06247</name>
</gene>
<dbReference type="Pfam" id="PF00202">
    <property type="entry name" value="Aminotran_3"/>
    <property type="match status" value="1"/>
</dbReference>
<comment type="cofactor">
    <cofactor evidence="5">
        <name>pyridoxal 5'-phosphate</name>
        <dbReference type="ChEBI" id="CHEBI:597326"/>
    </cofactor>
    <text evidence="5">Binds 1 pyridoxal phosphate per subunit.</text>
</comment>
<comment type="subunit">
    <text evidence="5">Homodimer.</text>
</comment>
<dbReference type="UniPathway" id="UPA00068">
    <property type="reaction ID" value="UER00109"/>
</dbReference>
<dbReference type="GO" id="GO:0006526">
    <property type="term" value="P:L-arginine biosynthetic process"/>
    <property type="evidence" value="ECO:0007669"/>
    <property type="project" value="UniProtKB-UniRule"/>
</dbReference>
<keyword evidence="3 5" id="KW-0808">Transferase</keyword>
<dbReference type="NCBIfam" id="NF002797">
    <property type="entry name" value="PRK02936.1"/>
    <property type="match status" value="1"/>
</dbReference>
<dbReference type="InterPro" id="IPR050103">
    <property type="entry name" value="Class-III_PLP-dep_AT"/>
</dbReference>
<keyword evidence="2 5" id="KW-0028">Amino-acid biosynthesis</keyword>
<dbReference type="GO" id="GO:0030170">
    <property type="term" value="F:pyridoxal phosphate binding"/>
    <property type="evidence" value="ECO:0007669"/>
    <property type="project" value="InterPro"/>
</dbReference>
<evidence type="ECO:0000256" key="1">
    <source>
        <dbReference type="ARBA" id="ARBA00022576"/>
    </source>
</evidence>
<keyword evidence="5" id="KW-0055">Arginine biosynthesis</keyword>
<evidence type="ECO:0000256" key="5">
    <source>
        <dbReference type="HAMAP-Rule" id="MF_01107"/>
    </source>
</evidence>
<dbReference type="NCBIfam" id="TIGR00707">
    <property type="entry name" value="argD"/>
    <property type="match status" value="1"/>
</dbReference>
<evidence type="ECO:0000256" key="4">
    <source>
        <dbReference type="ARBA" id="ARBA00022898"/>
    </source>
</evidence>
<feature type="binding site" evidence="5">
    <location>
        <position position="265"/>
    </location>
    <ligand>
        <name>pyridoxal 5'-phosphate</name>
        <dbReference type="ChEBI" id="CHEBI:597326"/>
    </ligand>
</feature>
<comment type="similarity">
    <text evidence="5">Belongs to the class-III pyridoxal-phosphate-dependent aminotransferase family. ArgD subfamily.</text>
</comment>
<dbReference type="PATRIC" id="fig|1227360.4.peg.1267"/>